<dbReference type="AlphaFoldDB" id="A0A645E8Q8"/>
<proteinExistence type="predicted"/>
<organism evidence="1">
    <name type="scientific">bioreactor metagenome</name>
    <dbReference type="NCBI Taxonomy" id="1076179"/>
    <lineage>
        <taxon>unclassified sequences</taxon>
        <taxon>metagenomes</taxon>
        <taxon>ecological metagenomes</taxon>
    </lineage>
</organism>
<accession>A0A645E8Q8</accession>
<comment type="caution">
    <text evidence="1">The sequence shown here is derived from an EMBL/GenBank/DDBJ whole genome shotgun (WGS) entry which is preliminary data.</text>
</comment>
<reference evidence="1" key="1">
    <citation type="submission" date="2019-08" db="EMBL/GenBank/DDBJ databases">
        <authorList>
            <person name="Kucharzyk K."/>
            <person name="Murdoch R.W."/>
            <person name="Higgins S."/>
            <person name="Loffler F."/>
        </authorList>
    </citation>
    <scope>NUCLEOTIDE SEQUENCE</scope>
</reference>
<name>A0A645E8Q8_9ZZZZ</name>
<sequence>MRADLQSVWNQPLNFIRACFAVRHGENRVGANFFNILDIGKNSFTLRGNAPECRKLVCLFYNLNVVRLLNRPLPLIAFFFASELAVEIGSFHVEPFDDPACFRLRSRSDHADRLKKFFF</sequence>
<protein>
    <submittedName>
        <fullName evidence="1">Uncharacterized protein</fullName>
    </submittedName>
</protein>
<evidence type="ECO:0000313" key="1">
    <source>
        <dbReference type="EMBL" id="MPM97608.1"/>
    </source>
</evidence>
<dbReference type="EMBL" id="VSSQ01043864">
    <property type="protein sequence ID" value="MPM97608.1"/>
    <property type="molecule type" value="Genomic_DNA"/>
</dbReference>
<gene>
    <name evidence="1" type="ORF">SDC9_144783</name>
</gene>